<dbReference type="GO" id="GO:0005506">
    <property type="term" value="F:iron ion binding"/>
    <property type="evidence" value="ECO:0007669"/>
    <property type="project" value="InterPro"/>
</dbReference>
<dbReference type="PANTHER" id="PTHR24305:SF187">
    <property type="entry name" value="P450, PUTATIVE (EUROFUNG)-RELATED"/>
    <property type="match status" value="1"/>
</dbReference>
<keyword evidence="5 15" id="KW-0349">Heme</keyword>
<sequence length="542" mass="61480">MDTWSLSAFASGATAHLLLYRHGEWDVKSLRLVQSYGLLFTILCVLERMAVPDRVLEVAMPTNWAFKALGSHLLGLYLSMLFYRAFWHRLSSFPGPFLAKLSNFYVTGLSARKFQLYDEVEKLHQKYGDYIRLGPTELSITDPLAVKALYSGTAKVSKGPWYTVLEPRVSLQTERNKKEHARRRKVWDQGFSSKALRDYEPRVAHYTDQLIAAIEKSSSKPMNMTDWFNYYSFDIMGDLAFGKSFNMLVDGKEAYILKQLHTDMQSVGLFSHLTWLFPFFKRTPGLNADYLRFWKFIGEQVDDRIKNTPDRPDVFSWILDAFQRGPKNKQNQANLYGDAYLIIVAGSDTTAATLTNMFFHIASEPTLQKELQAELDALPALQHDNLVGVKLLDAIINETLRLHPAVPSGTQRTTPPEGISIGDRYIPGDVIVCIPSHTMFRDDRVFERPQEFLPERWTTQPGLVKDPAAFIPFNAGPYACVGKQLALMELRSVAAEVFTKYDVSFAPGQTESAFIEAKKDTFTLVTGSLNLIFTRRKNGSTV</sequence>
<dbReference type="AlphaFoldDB" id="A0A9W9RZY5"/>
<keyword evidence="10 15" id="KW-0408">Iron</keyword>
<evidence type="ECO:0000256" key="4">
    <source>
        <dbReference type="ARBA" id="ARBA00010617"/>
    </source>
</evidence>
<dbReference type="FunFam" id="1.10.630.10:FF:000063">
    <property type="entry name" value="Cytochrome P450 monooxygenase"/>
    <property type="match status" value="1"/>
</dbReference>
<evidence type="ECO:0000256" key="9">
    <source>
        <dbReference type="ARBA" id="ARBA00023002"/>
    </source>
</evidence>
<evidence type="ECO:0000256" key="15">
    <source>
        <dbReference type="PIRSR" id="PIRSR602401-1"/>
    </source>
</evidence>
<comment type="subcellular location">
    <subcellularLocation>
        <location evidence="2">Membrane</location>
    </subcellularLocation>
</comment>
<evidence type="ECO:0000256" key="1">
    <source>
        <dbReference type="ARBA" id="ARBA00001971"/>
    </source>
</evidence>
<evidence type="ECO:0000256" key="3">
    <source>
        <dbReference type="ARBA" id="ARBA00005179"/>
    </source>
</evidence>
<keyword evidence="17" id="KW-1185">Reference proteome</keyword>
<dbReference type="EMBL" id="JAPZBU010000013">
    <property type="protein sequence ID" value="KAJ5369466.1"/>
    <property type="molecule type" value="Genomic_DNA"/>
</dbReference>
<evidence type="ECO:0000256" key="5">
    <source>
        <dbReference type="ARBA" id="ARBA00022617"/>
    </source>
</evidence>
<dbReference type="Pfam" id="PF00067">
    <property type="entry name" value="p450"/>
    <property type="match status" value="1"/>
</dbReference>
<gene>
    <name evidence="16" type="ORF">N7509_014078</name>
</gene>
<keyword evidence="6" id="KW-0812">Transmembrane</keyword>
<dbReference type="Proteomes" id="UP001147747">
    <property type="component" value="Unassembled WGS sequence"/>
</dbReference>
<evidence type="ECO:0000256" key="11">
    <source>
        <dbReference type="ARBA" id="ARBA00023033"/>
    </source>
</evidence>
<proteinExistence type="inferred from homology"/>
<evidence type="ECO:0000256" key="7">
    <source>
        <dbReference type="ARBA" id="ARBA00022723"/>
    </source>
</evidence>
<reference evidence="16" key="2">
    <citation type="journal article" date="2023" name="IMA Fungus">
        <title>Comparative genomic study of the Penicillium genus elucidates a diverse pangenome and 15 lateral gene transfer events.</title>
        <authorList>
            <person name="Petersen C."/>
            <person name="Sorensen T."/>
            <person name="Nielsen M.R."/>
            <person name="Sondergaard T.E."/>
            <person name="Sorensen J.L."/>
            <person name="Fitzpatrick D.A."/>
            <person name="Frisvad J.C."/>
            <person name="Nielsen K.L."/>
        </authorList>
    </citation>
    <scope>NUCLEOTIDE SEQUENCE</scope>
    <source>
        <strain evidence="16">IBT 29677</strain>
    </source>
</reference>
<dbReference type="GO" id="GO:0020037">
    <property type="term" value="F:heme binding"/>
    <property type="evidence" value="ECO:0007669"/>
    <property type="project" value="InterPro"/>
</dbReference>
<evidence type="ECO:0000256" key="10">
    <source>
        <dbReference type="ARBA" id="ARBA00023004"/>
    </source>
</evidence>
<dbReference type="InterPro" id="IPR001128">
    <property type="entry name" value="Cyt_P450"/>
</dbReference>
<dbReference type="GO" id="GO:0043386">
    <property type="term" value="P:mycotoxin biosynthetic process"/>
    <property type="evidence" value="ECO:0007669"/>
    <property type="project" value="UniProtKB-ARBA"/>
</dbReference>
<comment type="caution">
    <text evidence="16">The sequence shown here is derived from an EMBL/GenBank/DDBJ whole genome shotgun (WGS) entry which is preliminary data.</text>
</comment>
<evidence type="ECO:0000256" key="2">
    <source>
        <dbReference type="ARBA" id="ARBA00004370"/>
    </source>
</evidence>
<evidence type="ECO:0000256" key="8">
    <source>
        <dbReference type="ARBA" id="ARBA00022989"/>
    </source>
</evidence>
<feature type="binding site" description="axial binding residue" evidence="15">
    <location>
        <position position="480"/>
    </location>
    <ligand>
        <name>heme</name>
        <dbReference type="ChEBI" id="CHEBI:30413"/>
    </ligand>
    <ligandPart>
        <name>Fe</name>
        <dbReference type="ChEBI" id="CHEBI:18248"/>
    </ligandPart>
</feature>
<dbReference type="GO" id="GO:1902181">
    <property type="term" value="P:verruculogen biosynthetic process"/>
    <property type="evidence" value="ECO:0007669"/>
    <property type="project" value="UniProtKB-ARBA"/>
</dbReference>
<dbReference type="PRINTS" id="PR00385">
    <property type="entry name" value="P450"/>
</dbReference>
<dbReference type="GO" id="GO:0016705">
    <property type="term" value="F:oxidoreductase activity, acting on paired donors, with incorporation or reduction of molecular oxygen"/>
    <property type="evidence" value="ECO:0007669"/>
    <property type="project" value="InterPro"/>
</dbReference>
<evidence type="ECO:0000256" key="12">
    <source>
        <dbReference type="ARBA" id="ARBA00023136"/>
    </source>
</evidence>
<organism evidence="16 17">
    <name type="scientific">Penicillium cosmopolitanum</name>
    <dbReference type="NCBI Taxonomy" id="1131564"/>
    <lineage>
        <taxon>Eukaryota</taxon>
        <taxon>Fungi</taxon>
        <taxon>Dikarya</taxon>
        <taxon>Ascomycota</taxon>
        <taxon>Pezizomycotina</taxon>
        <taxon>Eurotiomycetes</taxon>
        <taxon>Eurotiomycetidae</taxon>
        <taxon>Eurotiales</taxon>
        <taxon>Aspergillaceae</taxon>
        <taxon>Penicillium</taxon>
    </lineage>
</organism>
<dbReference type="OrthoDB" id="6692864at2759"/>
<dbReference type="InterPro" id="IPR002401">
    <property type="entry name" value="Cyt_P450_E_grp-I"/>
</dbReference>
<comment type="cofactor">
    <cofactor evidence="1 15">
        <name>heme</name>
        <dbReference type="ChEBI" id="CHEBI:30413"/>
    </cofactor>
</comment>
<reference evidence="16" key="1">
    <citation type="submission" date="2022-12" db="EMBL/GenBank/DDBJ databases">
        <authorList>
            <person name="Petersen C."/>
        </authorList>
    </citation>
    <scope>NUCLEOTIDE SEQUENCE</scope>
    <source>
        <strain evidence="16">IBT 29677</strain>
    </source>
</reference>
<name>A0A9W9RZY5_9EURO</name>
<dbReference type="GeneID" id="81377695"/>
<dbReference type="PANTHER" id="PTHR24305">
    <property type="entry name" value="CYTOCHROME P450"/>
    <property type="match status" value="1"/>
</dbReference>
<dbReference type="GO" id="GO:0004497">
    <property type="term" value="F:monooxygenase activity"/>
    <property type="evidence" value="ECO:0007669"/>
    <property type="project" value="UniProtKB-KW"/>
</dbReference>
<evidence type="ECO:0000256" key="13">
    <source>
        <dbReference type="ARBA" id="ARBA00068045"/>
    </source>
</evidence>
<keyword evidence="11" id="KW-0503">Monooxygenase</keyword>
<evidence type="ECO:0000313" key="16">
    <source>
        <dbReference type="EMBL" id="KAJ5369466.1"/>
    </source>
</evidence>
<protein>
    <recommendedName>
        <fullName evidence="13">Cytochrome P450 monooxygenase poxM</fullName>
    </recommendedName>
    <alternativeName>
        <fullName evidence="14">Oxaleimides biosynthesis cluster protein M</fullName>
    </alternativeName>
</protein>
<keyword evidence="9" id="KW-0560">Oxidoreductase</keyword>
<evidence type="ECO:0000313" key="17">
    <source>
        <dbReference type="Proteomes" id="UP001147747"/>
    </source>
</evidence>
<dbReference type="CDD" id="cd11061">
    <property type="entry name" value="CYP67-like"/>
    <property type="match status" value="1"/>
</dbReference>
<comment type="similarity">
    <text evidence="4">Belongs to the cytochrome P450 family.</text>
</comment>
<keyword evidence="12" id="KW-0472">Membrane</keyword>
<evidence type="ECO:0000256" key="6">
    <source>
        <dbReference type="ARBA" id="ARBA00022692"/>
    </source>
</evidence>
<dbReference type="SUPFAM" id="SSF48264">
    <property type="entry name" value="Cytochrome P450"/>
    <property type="match status" value="1"/>
</dbReference>
<dbReference type="PRINTS" id="PR00463">
    <property type="entry name" value="EP450I"/>
</dbReference>
<comment type="pathway">
    <text evidence="3">Secondary metabolite biosynthesis.</text>
</comment>
<dbReference type="GO" id="GO:0016020">
    <property type="term" value="C:membrane"/>
    <property type="evidence" value="ECO:0007669"/>
    <property type="project" value="UniProtKB-SubCell"/>
</dbReference>
<accession>A0A9W9RZY5</accession>
<dbReference type="RefSeq" id="XP_056480704.1">
    <property type="nucleotide sequence ID" value="XM_056638715.1"/>
</dbReference>
<dbReference type="InterPro" id="IPR036396">
    <property type="entry name" value="Cyt_P450_sf"/>
</dbReference>
<dbReference type="InterPro" id="IPR050121">
    <property type="entry name" value="Cytochrome_P450_monoxygenase"/>
</dbReference>
<dbReference type="Gene3D" id="1.10.630.10">
    <property type="entry name" value="Cytochrome P450"/>
    <property type="match status" value="1"/>
</dbReference>
<keyword evidence="7 15" id="KW-0479">Metal-binding</keyword>
<keyword evidence="8" id="KW-1133">Transmembrane helix</keyword>
<evidence type="ECO:0000256" key="14">
    <source>
        <dbReference type="ARBA" id="ARBA00081244"/>
    </source>
</evidence>